<gene>
    <name evidence="1" type="ORF">K7J14_15375</name>
</gene>
<dbReference type="Proteomes" id="UP001198163">
    <property type="component" value="Unassembled WGS sequence"/>
</dbReference>
<protein>
    <submittedName>
        <fullName evidence="1">Uncharacterized protein</fullName>
    </submittedName>
</protein>
<sequence length="48" mass="5546">MIIEKNVKGLIKKEIFLDTKISLILQQEAEKESINFGKNIIKNKLIAF</sequence>
<dbReference type="EMBL" id="JAINWA010000003">
    <property type="protein sequence ID" value="MCD1656080.1"/>
    <property type="molecule type" value="Genomic_DNA"/>
</dbReference>
<dbReference type="RefSeq" id="WP_230758460.1">
    <property type="nucleotide sequence ID" value="NZ_JAINWA010000003.1"/>
</dbReference>
<keyword evidence="2" id="KW-1185">Reference proteome</keyword>
<accession>A0AAE3JLC2</accession>
<organism evidence="1 2">
    <name type="scientific">Teretinema zuelzerae</name>
    <dbReference type="NCBI Taxonomy" id="156"/>
    <lineage>
        <taxon>Bacteria</taxon>
        <taxon>Pseudomonadati</taxon>
        <taxon>Spirochaetota</taxon>
        <taxon>Spirochaetia</taxon>
        <taxon>Spirochaetales</taxon>
        <taxon>Treponemataceae</taxon>
        <taxon>Teretinema</taxon>
    </lineage>
</organism>
<evidence type="ECO:0000313" key="2">
    <source>
        <dbReference type="Proteomes" id="UP001198163"/>
    </source>
</evidence>
<dbReference type="AlphaFoldDB" id="A0AAE3JLC2"/>
<comment type="caution">
    <text evidence="1">The sequence shown here is derived from an EMBL/GenBank/DDBJ whole genome shotgun (WGS) entry which is preliminary data.</text>
</comment>
<evidence type="ECO:0000313" key="1">
    <source>
        <dbReference type="EMBL" id="MCD1656080.1"/>
    </source>
</evidence>
<proteinExistence type="predicted"/>
<reference evidence="1" key="1">
    <citation type="submission" date="2021-08" db="EMBL/GenBank/DDBJ databases">
        <title>Comparative analyses of Brucepasteria parasyntrophica and Teretinema zuelzerae.</title>
        <authorList>
            <person name="Song Y."/>
            <person name="Brune A."/>
        </authorList>
    </citation>
    <scope>NUCLEOTIDE SEQUENCE</scope>
    <source>
        <strain evidence="1">DSM 1903</strain>
    </source>
</reference>
<name>A0AAE3JLC2_9SPIR</name>